<feature type="compositionally biased region" description="Basic residues" evidence="1">
    <location>
        <begin position="400"/>
        <end position="410"/>
    </location>
</feature>
<sequence length="410" mass="46221">MTSLTQEILDLEMQLKCIREGIIGDWKDETCLKALMNTVQSANKQIVDAFGQSLHRLGKFRPKESIVETVVTKFPVSMKNRNKNRLPIQSCMWNITKYGAKYIPLLAREGMKHNVGGEEKRGGLLTSDLSWNNGTYNTLQLVLAMDSSTGTGTTALDACMVKVLEILKRDSLLKKEDVTEYDLIIYGSQECCPLRFKYLLQLDLGALKGYTYGGKPLLHCLIDAKDLDRFKVVLKVTLELYPEEAGYLFQKHTDDQTAVEMAISNFGEKETMTALHEIISPSKQFAILHHALVHAPKTQTLFMQWFPWATNLRDHNNRSLIQAILAAGGKSVKENPNAFAFMSDDQICEKDPVTTLYPFAAVASGEDGDLEKSFYLLRRQPGVLDRSETRSVEQVTTADRKKKRKRGDSN</sequence>
<evidence type="ECO:0000256" key="1">
    <source>
        <dbReference type="SAM" id="MobiDB-lite"/>
    </source>
</evidence>
<dbReference type="Proteomes" id="UP001054902">
    <property type="component" value="Unassembled WGS sequence"/>
</dbReference>
<feature type="region of interest" description="Disordered" evidence="1">
    <location>
        <begin position="386"/>
        <end position="410"/>
    </location>
</feature>
<keyword evidence="3" id="KW-1185">Reference proteome</keyword>
<evidence type="ECO:0000313" key="3">
    <source>
        <dbReference type="Proteomes" id="UP001054902"/>
    </source>
</evidence>
<reference evidence="2 3" key="1">
    <citation type="journal article" date="2021" name="Sci. Rep.">
        <title>The genome of the diatom Chaetoceros tenuissimus carries an ancient integrated fragment of an extant virus.</title>
        <authorList>
            <person name="Hongo Y."/>
            <person name="Kimura K."/>
            <person name="Takaki Y."/>
            <person name="Yoshida Y."/>
            <person name="Baba S."/>
            <person name="Kobayashi G."/>
            <person name="Nagasaki K."/>
            <person name="Hano T."/>
            <person name="Tomaru Y."/>
        </authorList>
    </citation>
    <scope>NUCLEOTIDE SEQUENCE [LARGE SCALE GENOMIC DNA]</scope>
    <source>
        <strain evidence="2 3">NIES-3715</strain>
    </source>
</reference>
<protein>
    <submittedName>
        <fullName evidence="2">Uncharacterized protein</fullName>
    </submittedName>
</protein>
<dbReference type="AlphaFoldDB" id="A0AAD3CJY9"/>
<evidence type="ECO:0000313" key="2">
    <source>
        <dbReference type="EMBL" id="GFH46510.1"/>
    </source>
</evidence>
<comment type="caution">
    <text evidence="2">The sequence shown here is derived from an EMBL/GenBank/DDBJ whole genome shotgun (WGS) entry which is preliminary data.</text>
</comment>
<organism evidence="2 3">
    <name type="scientific">Chaetoceros tenuissimus</name>
    <dbReference type="NCBI Taxonomy" id="426638"/>
    <lineage>
        <taxon>Eukaryota</taxon>
        <taxon>Sar</taxon>
        <taxon>Stramenopiles</taxon>
        <taxon>Ochrophyta</taxon>
        <taxon>Bacillariophyta</taxon>
        <taxon>Coscinodiscophyceae</taxon>
        <taxon>Chaetocerotophycidae</taxon>
        <taxon>Chaetocerotales</taxon>
        <taxon>Chaetocerotaceae</taxon>
        <taxon>Chaetoceros</taxon>
    </lineage>
</organism>
<gene>
    <name evidence="2" type="ORF">CTEN210_02984</name>
</gene>
<dbReference type="EMBL" id="BLLK01000022">
    <property type="protein sequence ID" value="GFH46510.1"/>
    <property type="molecule type" value="Genomic_DNA"/>
</dbReference>
<accession>A0AAD3CJY9</accession>
<name>A0AAD3CJY9_9STRA</name>
<proteinExistence type="predicted"/>